<name>A0AAP0FC72_9MAGN</name>
<proteinExistence type="predicted"/>
<gene>
    <name evidence="1" type="ORF">Syun_023433</name>
</gene>
<sequence>MREKTIWEIWVLGGENLGFRFKFYSFEKCNNSGQLLFVCLSFSVPFGFRC</sequence>
<dbReference type="EMBL" id="JBBNAF010000010">
    <property type="protein sequence ID" value="KAK9107422.1"/>
    <property type="molecule type" value="Genomic_DNA"/>
</dbReference>
<evidence type="ECO:0000313" key="1">
    <source>
        <dbReference type="EMBL" id="KAK9107422.1"/>
    </source>
</evidence>
<dbReference type="Proteomes" id="UP001420932">
    <property type="component" value="Unassembled WGS sequence"/>
</dbReference>
<protein>
    <submittedName>
        <fullName evidence="1">Uncharacterized protein</fullName>
    </submittedName>
</protein>
<comment type="caution">
    <text evidence="1">The sequence shown here is derived from an EMBL/GenBank/DDBJ whole genome shotgun (WGS) entry which is preliminary data.</text>
</comment>
<dbReference type="AlphaFoldDB" id="A0AAP0FC72"/>
<keyword evidence="2" id="KW-1185">Reference proteome</keyword>
<accession>A0AAP0FC72</accession>
<evidence type="ECO:0000313" key="2">
    <source>
        <dbReference type="Proteomes" id="UP001420932"/>
    </source>
</evidence>
<organism evidence="1 2">
    <name type="scientific">Stephania yunnanensis</name>
    <dbReference type="NCBI Taxonomy" id="152371"/>
    <lineage>
        <taxon>Eukaryota</taxon>
        <taxon>Viridiplantae</taxon>
        <taxon>Streptophyta</taxon>
        <taxon>Embryophyta</taxon>
        <taxon>Tracheophyta</taxon>
        <taxon>Spermatophyta</taxon>
        <taxon>Magnoliopsida</taxon>
        <taxon>Ranunculales</taxon>
        <taxon>Menispermaceae</taxon>
        <taxon>Menispermoideae</taxon>
        <taxon>Cissampelideae</taxon>
        <taxon>Stephania</taxon>
    </lineage>
</organism>
<reference evidence="1 2" key="1">
    <citation type="submission" date="2024-01" db="EMBL/GenBank/DDBJ databases">
        <title>Genome assemblies of Stephania.</title>
        <authorList>
            <person name="Yang L."/>
        </authorList>
    </citation>
    <scope>NUCLEOTIDE SEQUENCE [LARGE SCALE GENOMIC DNA]</scope>
    <source>
        <strain evidence="1">YNDBR</strain>
        <tissue evidence="1">Leaf</tissue>
    </source>
</reference>